<dbReference type="Pfam" id="PF11188">
    <property type="entry name" value="DUF2975"/>
    <property type="match status" value="1"/>
</dbReference>
<feature type="transmembrane region" description="Helical" evidence="1">
    <location>
        <begin position="121"/>
        <end position="147"/>
    </location>
</feature>
<reference evidence="2" key="2">
    <citation type="submission" date="2021-04" db="EMBL/GenBank/DDBJ databases">
        <authorList>
            <person name="Gilroy R."/>
        </authorList>
    </citation>
    <scope>NUCLEOTIDE SEQUENCE</scope>
    <source>
        <strain evidence="2">CHK183-1962</strain>
    </source>
</reference>
<comment type="caution">
    <text evidence="2">The sequence shown here is derived from an EMBL/GenBank/DDBJ whole genome shotgun (WGS) entry which is preliminary data.</text>
</comment>
<feature type="transmembrane region" description="Helical" evidence="1">
    <location>
        <begin position="12"/>
        <end position="33"/>
    </location>
</feature>
<accession>A0A9D2BIJ4</accession>
<dbReference type="AlphaFoldDB" id="A0A9D2BIJ4"/>
<evidence type="ECO:0000256" key="1">
    <source>
        <dbReference type="SAM" id="Phobius"/>
    </source>
</evidence>
<dbReference type="EMBL" id="DXEK01000163">
    <property type="protein sequence ID" value="HIX77890.1"/>
    <property type="molecule type" value="Genomic_DNA"/>
</dbReference>
<protein>
    <submittedName>
        <fullName evidence="2">DUF2975 domain-containing protein</fullName>
    </submittedName>
</protein>
<name>A0A9D2BIJ4_9FIRM</name>
<keyword evidence="1" id="KW-0812">Transmembrane</keyword>
<reference evidence="2" key="1">
    <citation type="journal article" date="2021" name="PeerJ">
        <title>Extensive microbial diversity within the chicken gut microbiome revealed by metagenomics and culture.</title>
        <authorList>
            <person name="Gilroy R."/>
            <person name="Ravi A."/>
            <person name="Getino M."/>
            <person name="Pursley I."/>
            <person name="Horton D.L."/>
            <person name="Alikhan N.F."/>
            <person name="Baker D."/>
            <person name="Gharbi K."/>
            <person name="Hall N."/>
            <person name="Watson M."/>
            <person name="Adriaenssens E.M."/>
            <person name="Foster-Nyarko E."/>
            <person name="Jarju S."/>
            <person name="Secka A."/>
            <person name="Antonio M."/>
            <person name="Oren A."/>
            <person name="Chaudhuri R.R."/>
            <person name="La Ragione R."/>
            <person name="Hildebrand F."/>
            <person name="Pallen M.J."/>
        </authorList>
    </citation>
    <scope>NUCLEOTIDE SEQUENCE</scope>
    <source>
        <strain evidence="2">CHK183-1962</strain>
    </source>
</reference>
<keyword evidence="1" id="KW-1133">Transmembrane helix</keyword>
<evidence type="ECO:0000313" key="3">
    <source>
        <dbReference type="Proteomes" id="UP000886890"/>
    </source>
</evidence>
<organism evidence="2 3">
    <name type="scientific">Candidatus Fusicatenibacter merdavium</name>
    <dbReference type="NCBI Taxonomy" id="2838600"/>
    <lineage>
        <taxon>Bacteria</taxon>
        <taxon>Bacillati</taxon>
        <taxon>Bacillota</taxon>
        <taxon>Clostridia</taxon>
        <taxon>Lachnospirales</taxon>
        <taxon>Lachnospiraceae</taxon>
        <taxon>Fusicatenibacter</taxon>
    </lineage>
</organism>
<gene>
    <name evidence="2" type="ORF">H9734_09900</name>
</gene>
<feature type="transmembrane region" description="Helical" evidence="1">
    <location>
        <begin position="45"/>
        <end position="72"/>
    </location>
</feature>
<keyword evidence="1" id="KW-0472">Membrane</keyword>
<evidence type="ECO:0000313" key="2">
    <source>
        <dbReference type="EMBL" id="HIX77890.1"/>
    </source>
</evidence>
<proteinExistence type="predicted"/>
<dbReference type="Proteomes" id="UP000886890">
    <property type="component" value="Unassembled WGS sequence"/>
</dbReference>
<sequence length="160" mass="18261">MSQKEMSRYLKLITAGIGVLFLLFVLWFLPSALWQVLPERMGKNFFYGICAFLWVTAVPCLVCLGKFWGICVRIGQDKSFSRENAQALKKMSHWMMADTVLYAGFLLAFFALGWYRWTGMMIFAVVLILFLCIALTVVCAVLSHLVLNASRLQEDQDLTI</sequence>
<feature type="transmembrane region" description="Helical" evidence="1">
    <location>
        <begin position="93"/>
        <end position="115"/>
    </location>
</feature>
<dbReference type="InterPro" id="IPR021354">
    <property type="entry name" value="DUF2975"/>
</dbReference>